<feature type="domain" description="GST C-terminal" evidence="2">
    <location>
        <begin position="106"/>
        <end position="249"/>
    </location>
</feature>
<name>A0AAP2G972_9RHOB</name>
<sequence length="268" mass="29800">MPRIEPADQSLKSLSGLHLWHAPLSSCSQRVRITLAEADKSFESHLVNLEKGEHATAQYQAIHPKGVVPALVDNGELFIESIDIIGHLSAKIAPELLTEEGQDLLDLADASQVDLKLLTFEFLFRGGERQSDSEAAAFQANHKNAQLRQFYLDFAAGFAPERVKAAVQRTMDGFRKLDGILADGRSYLGGESFTLADVAWMPNVHRFSLMGWPFDRTPHLAQWFARVSNRPSYQSALVDWQPEEVVGAFAAYTKQRQDEGTDVTAFLS</sequence>
<dbReference type="PANTHER" id="PTHR44051:SF8">
    <property type="entry name" value="GLUTATHIONE S-TRANSFERASE GSTA"/>
    <property type="match status" value="1"/>
</dbReference>
<dbReference type="CDD" id="cd00570">
    <property type="entry name" value="GST_N_family"/>
    <property type="match status" value="1"/>
</dbReference>
<reference evidence="3 4" key="1">
    <citation type="journal article" date="2021" name="Arch. Microbiol.">
        <title>Harenicola maris gen. nov., sp. nov. isolated from the Sea of Japan shallow sediments.</title>
        <authorList>
            <person name="Romanenko L.A."/>
            <person name="Kurilenko V.V."/>
            <person name="Chernysheva N.Y."/>
            <person name="Tekutyeva L.A."/>
            <person name="Velansky P.V."/>
            <person name="Svetashev V.I."/>
            <person name="Isaeva M.P."/>
        </authorList>
    </citation>
    <scope>NUCLEOTIDE SEQUENCE [LARGE SCALE GENOMIC DNA]</scope>
    <source>
        <strain evidence="3 4">KMM 3653</strain>
    </source>
</reference>
<gene>
    <name evidence="3" type="ORF">IV417_17195</name>
</gene>
<proteinExistence type="predicted"/>
<evidence type="ECO:0000259" key="1">
    <source>
        <dbReference type="PROSITE" id="PS50404"/>
    </source>
</evidence>
<dbReference type="Pfam" id="PF13410">
    <property type="entry name" value="GST_C_2"/>
    <property type="match status" value="1"/>
</dbReference>
<dbReference type="Gene3D" id="1.20.1050.10">
    <property type="match status" value="1"/>
</dbReference>
<comment type="caution">
    <text evidence="3">The sequence shown here is derived from an EMBL/GenBank/DDBJ whole genome shotgun (WGS) entry which is preliminary data.</text>
</comment>
<dbReference type="InterPro" id="IPR036249">
    <property type="entry name" value="Thioredoxin-like_sf"/>
</dbReference>
<dbReference type="EMBL" id="JADQAZ010000003">
    <property type="protein sequence ID" value="MBT0959126.1"/>
    <property type="molecule type" value="Genomic_DNA"/>
</dbReference>
<dbReference type="PANTHER" id="PTHR44051">
    <property type="entry name" value="GLUTATHIONE S-TRANSFERASE-RELATED"/>
    <property type="match status" value="1"/>
</dbReference>
<keyword evidence="4" id="KW-1185">Reference proteome</keyword>
<dbReference type="InterPro" id="IPR010987">
    <property type="entry name" value="Glutathione-S-Trfase_C-like"/>
</dbReference>
<evidence type="ECO:0000259" key="2">
    <source>
        <dbReference type="PROSITE" id="PS50405"/>
    </source>
</evidence>
<dbReference type="SFLD" id="SFLDS00019">
    <property type="entry name" value="Glutathione_Transferase_(cytos"/>
    <property type="match status" value="1"/>
</dbReference>
<dbReference type="InterPro" id="IPR036282">
    <property type="entry name" value="Glutathione-S-Trfase_C_sf"/>
</dbReference>
<dbReference type="PROSITE" id="PS50405">
    <property type="entry name" value="GST_CTER"/>
    <property type="match status" value="1"/>
</dbReference>
<dbReference type="SUPFAM" id="SSF47616">
    <property type="entry name" value="GST C-terminal domain-like"/>
    <property type="match status" value="1"/>
</dbReference>
<dbReference type="AlphaFoldDB" id="A0AAP2G972"/>
<evidence type="ECO:0000313" key="4">
    <source>
        <dbReference type="Proteomes" id="UP001315686"/>
    </source>
</evidence>
<dbReference type="Pfam" id="PF13417">
    <property type="entry name" value="GST_N_3"/>
    <property type="match status" value="1"/>
</dbReference>
<dbReference type="SFLD" id="SFLDG00358">
    <property type="entry name" value="Main_(cytGST)"/>
    <property type="match status" value="1"/>
</dbReference>
<dbReference type="InterPro" id="IPR004045">
    <property type="entry name" value="Glutathione_S-Trfase_N"/>
</dbReference>
<dbReference type="InterPro" id="IPR040079">
    <property type="entry name" value="Glutathione_S-Trfase"/>
</dbReference>
<dbReference type="Proteomes" id="UP001315686">
    <property type="component" value="Unassembled WGS sequence"/>
</dbReference>
<organism evidence="3 4">
    <name type="scientific">Harenicola maris</name>
    <dbReference type="NCBI Taxonomy" id="2841044"/>
    <lineage>
        <taxon>Bacteria</taxon>
        <taxon>Pseudomonadati</taxon>
        <taxon>Pseudomonadota</taxon>
        <taxon>Alphaproteobacteria</taxon>
        <taxon>Rhodobacterales</taxon>
        <taxon>Paracoccaceae</taxon>
        <taxon>Harenicola</taxon>
    </lineage>
</organism>
<dbReference type="RefSeq" id="WP_327795332.1">
    <property type="nucleotide sequence ID" value="NZ_JADQAZ010000003.1"/>
</dbReference>
<dbReference type="Gene3D" id="3.40.30.10">
    <property type="entry name" value="Glutaredoxin"/>
    <property type="match status" value="1"/>
</dbReference>
<evidence type="ECO:0000313" key="3">
    <source>
        <dbReference type="EMBL" id="MBT0959126.1"/>
    </source>
</evidence>
<protein>
    <submittedName>
        <fullName evidence="3">Glutathione S-transferase family protein</fullName>
    </submittedName>
</protein>
<feature type="domain" description="GST N-terminal" evidence="1">
    <location>
        <begin position="15"/>
        <end position="96"/>
    </location>
</feature>
<dbReference type="PROSITE" id="PS50404">
    <property type="entry name" value="GST_NTER"/>
    <property type="match status" value="1"/>
</dbReference>
<dbReference type="SUPFAM" id="SSF52833">
    <property type="entry name" value="Thioredoxin-like"/>
    <property type="match status" value="1"/>
</dbReference>
<accession>A0AAP2G972</accession>